<dbReference type="EC" id="2.1.1.63" evidence="8"/>
<dbReference type="PROSITE" id="PS00374">
    <property type="entry name" value="MGMT"/>
    <property type="match status" value="1"/>
</dbReference>
<dbReference type="HAMAP" id="MF_00772">
    <property type="entry name" value="OGT"/>
    <property type="match status" value="1"/>
</dbReference>
<dbReference type="InterPro" id="IPR001497">
    <property type="entry name" value="MethylDNA_cys_MeTrfase_AS"/>
</dbReference>
<dbReference type="Gene3D" id="3.30.160.70">
    <property type="entry name" value="Methylated DNA-protein cysteine methyltransferase domain"/>
    <property type="match status" value="1"/>
</dbReference>
<feature type="active site" description="Nucleophile; methyl group acceptor" evidence="8">
    <location>
        <position position="129"/>
    </location>
</feature>
<comment type="subcellular location">
    <subcellularLocation>
        <location evidence="8">Cytoplasm</location>
    </subcellularLocation>
</comment>
<evidence type="ECO:0000256" key="6">
    <source>
        <dbReference type="ARBA" id="ARBA00023204"/>
    </source>
</evidence>
<proteinExistence type="inferred from homology"/>
<feature type="domain" description="Methylguanine DNA methyltransferase ribonuclease-like" evidence="10">
    <location>
        <begin position="9"/>
        <end position="69"/>
    </location>
</feature>
<comment type="similarity">
    <text evidence="8">Belongs to the MGMT family.</text>
</comment>
<comment type="miscellaneous">
    <text evidence="8">This enzyme catalyzes only one turnover and therefore is not strictly catalytic. According to one definition, an enzyme is a biocatalyst that acts repeatedly and over many reaction cycles.</text>
</comment>
<dbReference type="InterPro" id="IPR036631">
    <property type="entry name" value="MGMT_N_sf"/>
</dbReference>
<evidence type="ECO:0000256" key="5">
    <source>
        <dbReference type="ARBA" id="ARBA00022763"/>
    </source>
</evidence>
<sequence length="165" mass="18626">MTAQYRLDYQSPLGILELVSSDTEIYALIFVEREHIVYVAQEDTPQVLLDCYQQIHEYFLGERQVFTVPYCFEGAGTAFQQKVWQALTTVAYGQTASYKDIAQLINNEKAVRAVGGANNKNELTIIVPCHRVIGANGTLTGYGGGIWRKEWLLQHEQKFSSVQSD</sequence>
<accession>A0ABQ5NFH3</accession>
<keyword evidence="12" id="KW-1185">Reference proteome</keyword>
<evidence type="ECO:0000259" key="10">
    <source>
        <dbReference type="Pfam" id="PF02870"/>
    </source>
</evidence>
<evidence type="ECO:0000256" key="4">
    <source>
        <dbReference type="ARBA" id="ARBA00022679"/>
    </source>
</evidence>
<dbReference type="CDD" id="cd06445">
    <property type="entry name" value="ATase"/>
    <property type="match status" value="1"/>
</dbReference>
<reference evidence="11" key="1">
    <citation type="submission" date="2022-08" db="EMBL/GenBank/DDBJ databases">
        <title>Draft genome sequence of Lysinibacillus sp. strain KH24.</title>
        <authorList>
            <person name="Kanbe H."/>
            <person name="Itoh H."/>
        </authorList>
    </citation>
    <scope>NUCLEOTIDE SEQUENCE</scope>
    <source>
        <strain evidence="11">KH24</strain>
    </source>
</reference>
<comment type="catalytic activity">
    <reaction evidence="1 8">
        <text>a 4-O-methyl-thymidine in DNA + L-cysteinyl-[protein] = a thymidine in DNA + S-methyl-L-cysteinyl-[protein]</text>
        <dbReference type="Rhea" id="RHEA:53428"/>
        <dbReference type="Rhea" id="RHEA-COMP:10131"/>
        <dbReference type="Rhea" id="RHEA-COMP:10132"/>
        <dbReference type="Rhea" id="RHEA-COMP:13555"/>
        <dbReference type="Rhea" id="RHEA-COMP:13556"/>
        <dbReference type="ChEBI" id="CHEBI:29950"/>
        <dbReference type="ChEBI" id="CHEBI:82612"/>
        <dbReference type="ChEBI" id="CHEBI:137386"/>
        <dbReference type="ChEBI" id="CHEBI:137387"/>
        <dbReference type="EC" id="2.1.1.63"/>
    </reaction>
</comment>
<dbReference type="Pfam" id="PF02870">
    <property type="entry name" value="Methyltransf_1N"/>
    <property type="match status" value="1"/>
</dbReference>
<evidence type="ECO:0000256" key="2">
    <source>
        <dbReference type="ARBA" id="ARBA00022490"/>
    </source>
</evidence>
<dbReference type="NCBIfam" id="TIGR00589">
    <property type="entry name" value="ogt"/>
    <property type="match status" value="1"/>
</dbReference>
<comment type="function">
    <text evidence="8">Involved in the cellular defense against the biological effects of O6-methylguanine (O6-MeG) and O4-methylthymine (O4-MeT) in DNA. Repairs the methylated nucleobase in DNA by stoichiometrically transferring the methyl group to a cysteine residue in the enzyme. This is a suicide reaction: the enzyme is irreversibly inactivated.</text>
</comment>
<dbReference type="SUPFAM" id="SSF46767">
    <property type="entry name" value="Methylated DNA-protein cysteine methyltransferase, C-terminal domain"/>
    <property type="match status" value="1"/>
</dbReference>
<evidence type="ECO:0000256" key="3">
    <source>
        <dbReference type="ARBA" id="ARBA00022603"/>
    </source>
</evidence>
<dbReference type="GO" id="GO:0032259">
    <property type="term" value="P:methylation"/>
    <property type="evidence" value="ECO:0007669"/>
    <property type="project" value="UniProtKB-KW"/>
</dbReference>
<dbReference type="Proteomes" id="UP001065593">
    <property type="component" value="Unassembled WGS sequence"/>
</dbReference>
<evidence type="ECO:0000256" key="1">
    <source>
        <dbReference type="ARBA" id="ARBA00001286"/>
    </source>
</evidence>
<organism evidence="11 12">
    <name type="scientific">Lysinibacillus piscis</name>
    <dbReference type="NCBI Taxonomy" id="2518931"/>
    <lineage>
        <taxon>Bacteria</taxon>
        <taxon>Bacillati</taxon>
        <taxon>Bacillota</taxon>
        <taxon>Bacilli</taxon>
        <taxon>Bacillales</taxon>
        <taxon>Bacillaceae</taxon>
        <taxon>Lysinibacillus</taxon>
    </lineage>
</organism>
<feature type="domain" description="Methylated-DNA-[protein]-cysteine S-methyltransferase DNA binding" evidence="9">
    <location>
        <begin position="78"/>
        <end position="157"/>
    </location>
</feature>
<evidence type="ECO:0000256" key="7">
    <source>
        <dbReference type="ARBA" id="ARBA00049348"/>
    </source>
</evidence>
<comment type="catalytic activity">
    <reaction evidence="7 8">
        <text>a 6-O-methyl-2'-deoxyguanosine in DNA + L-cysteinyl-[protein] = S-methyl-L-cysteinyl-[protein] + a 2'-deoxyguanosine in DNA</text>
        <dbReference type="Rhea" id="RHEA:24000"/>
        <dbReference type="Rhea" id="RHEA-COMP:10131"/>
        <dbReference type="Rhea" id="RHEA-COMP:10132"/>
        <dbReference type="Rhea" id="RHEA-COMP:11367"/>
        <dbReference type="Rhea" id="RHEA-COMP:11368"/>
        <dbReference type="ChEBI" id="CHEBI:29950"/>
        <dbReference type="ChEBI" id="CHEBI:82612"/>
        <dbReference type="ChEBI" id="CHEBI:85445"/>
        <dbReference type="ChEBI" id="CHEBI:85448"/>
        <dbReference type="EC" id="2.1.1.63"/>
    </reaction>
</comment>
<protein>
    <recommendedName>
        <fullName evidence="8">Methylated-DNA--protein-cysteine methyltransferase</fullName>
        <ecNumber evidence="8">2.1.1.63</ecNumber>
    </recommendedName>
    <alternativeName>
        <fullName evidence="8">6-O-methylguanine-DNA methyltransferase</fullName>
        <shortName evidence="8">MGMT</shortName>
    </alternativeName>
    <alternativeName>
        <fullName evidence="8">O-6-methylguanine-DNA-alkyltransferase</fullName>
    </alternativeName>
</protein>
<dbReference type="InterPro" id="IPR036217">
    <property type="entry name" value="MethylDNA_cys_MeTrfase_DNAb"/>
</dbReference>
<evidence type="ECO:0000313" key="12">
    <source>
        <dbReference type="Proteomes" id="UP001065593"/>
    </source>
</evidence>
<dbReference type="Pfam" id="PF01035">
    <property type="entry name" value="DNA_binding_1"/>
    <property type="match status" value="1"/>
</dbReference>
<dbReference type="PANTHER" id="PTHR10815:SF13">
    <property type="entry name" value="METHYLATED-DNA--PROTEIN-CYSTEINE METHYLTRANSFERASE"/>
    <property type="match status" value="1"/>
</dbReference>
<dbReference type="InterPro" id="IPR014048">
    <property type="entry name" value="MethylDNA_cys_MeTrfase_DNA-bd"/>
</dbReference>
<keyword evidence="3 8" id="KW-0489">Methyltransferase</keyword>
<evidence type="ECO:0000313" key="11">
    <source>
        <dbReference type="EMBL" id="GLC87035.1"/>
    </source>
</evidence>
<gene>
    <name evidence="11" type="primary">ogt_1</name>
    <name evidence="11" type="ORF">LYSBPC_01620</name>
</gene>
<keyword evidence="6 8" id="KW-0234">DNA repair</keyword>
<dbReference type="InterPro" id="IPR008332">
    <property type="entry name" value="MethylG_MeTrfase_N"/>
</dbReference>
<evidence type="ECO:0000259" key="9">
    <source>
        <dbReference type="Pfam" id="PF01035"/>
    </source>
</evidence>
<name>A0ABQ5NFH3_9BACI</name>
<dbReference type="RefSeq" id="WP_264986772.1">
    <property type="nucleotide sequence ID" value="NZ_BRZA01000001.1"/>
</dbReference>
<dbReference type="EMBL" id="BRZA01000001">
    <property type="protein sequence ID" value="GLC87035.1"/>
    <property type="molecule type" value="Genomic_DNA"/>
</dbReference>
<keyword evidence="4 8" id="KW-0808">Transferase</keyword>
<dbReference type="PANTHER" id="PTHR10815">
    <property type="entry name" value="METHYLATED-DNA--PROTEIN-CYSTEINE METHYLTRANSFERASE"/>
    <property type="match status" value="1"/>
</dbReference>
<keyword evidence="5 8" id="KW-0227">DNA damage</keyword>
<dbReference type="Gene3D" id="1.10.10.10">
    <property type="entry name" value="Winged helix-like DNA-binding domain superfamily/Winged helix DNA-binding domain"/>
    <property type="match status" value="1"/>
</dbReference>
<dbReference type="GO" id="GO:0008168">
    <property type="term" value="F:methyltransferase activity"/>
    <property type="evidence" value="ECO:0007669"/>
    <property type="project" value="UniProtKB-KW"/>
</dbReference>
<evidence type="ECO:0000256" key="8">
    <source>
        <dbReference type="HAMAP-Rule" id="MF_00772"/>
    </source>
</evidence>
<comment type="caution">
    <text evidence="11">The sequence shown here is derived from an EMBL/GenBank/DDBJ whole genome shotgun (WGS) entry which is preliminary data.</text>
</comment>
<dbReference type="InterPro" id="IPR023546">
    <property type="entry name" value="MGMT"/>
</dbReference>
<keyword evidence="2 8" id="KW-0963">Cytoplasm</keyword>
<dbReference type="SUPFAM" id="SSF53155">
    <property type="entry name" value="Methylated DNA-protein cysteine methyltransferase domain"/>
    <property type="match status" value="1"/>
</dbReference>
<dbReference type="InterPro" id="IPR036388">
    <property type="entry name" value="WH-like_DNA-bd_sf"/>
</dbReference>